<dbReference type="GO" id="GO:0003723">
    <property type="term" value="F:RNA binding"/>
    <property type="evidence" value="ECO:0007669"/>
    <property type="project" value="TreeGrafter"/>
</dbReference>
<dbReference type="PANTHER" id="PTHR13031:SF0">
    <property type="entry name" value="RIBONUCLEASE P PROTEIN SUBUNIT P30"/>
    <property type="match status" value="1"/>
</dbReference>
<dbReference type="InterPro" id="IPR002738">
    <property type="entry name" value="RNase_P_p30"/>
</dbReference>
<dbReference type="Gene3D" id="3.20.20.140">
    <property type="entry name" value="Metal-dependent hydrolases"/>
    <property type="match status" value="1"/>
</dbReference>
<evidence type="ECO:0000256" key="2">
    <source>
        <dbReference type="ARBA" id="ARBA00007331"/>
    </source>
</evidence>
<protein>
    <submittedName>
        <fullName evidence="4">Uncharacterized protein</fullName>
    </submittedName>
</protein>
<comment type="subcellular location">
    <subcellularLocation>
        <location evidence="1">Nucleus</location>
    </subcellularLocation>
</comment>
<proteinExistence type="inferred from homology"/>
<dbReference type="AlphaFoldDB" id="A0A8H7V1A2"/>
<evidence type="ECO:0000256" key="1">
    <source>
        <dbReference type="ARBA" id="ARBA00004123"/>
    </source>
</evidence>
<organism evidence="4 5">
    <name type="scientific">Mucor saturninus</name>
    <dbReference type="NCBI Taxonomy" id="64648"/>
    <lineage>
        <taxon>Eukaryota</taxon>
        <taxon>Fungi</taxon>
        <taxon>Fungi incertae sedis</taxon>
        <taxon>Mucoromycota</taxon>
        <taxon>Mucoromycotina</taxon>
        <taxon>Mucoromycetes</taxon>
        <taxon>Mucorales</taxon>
        <taxon>Mucorineae</taxon>
        <taxon>Mucoraceae</taxon>
        <taxon>Mucor</taxon>
    </lineage>
</organism>
<dbReference type="OrthoDB" id="17948at2759"/>
<dbReference type="PANTHER" id="PTHR13031">
    <property type="entry name" value="RIBONUCLEASE P SUBUNIT P30"/>
    <property type="match status" value="1"/>
</dbReference>
<sequence>MYCDLNIPCSSNPDRASVDRIKLILSRVTQFQECTVALNYTMQGKMPLKSEKYNFDKSLLNSPFPLTVLSRVTIETDELLQPDTVAQLRENFDLIAIKTTDFGVFQQACTSVAIDIISFHFTERLPFEIKAADINKALKRHVYFELSYANAIRDAQARTYTIGVAKQLFEFTHGNNCIITSGAEIVSEIRNPADVFYFAKSLGLPNDKAKFTVEKNCEQLIHLVKNK</sequence>
<name>A0A8H7V1A2_9FUNG</name>
<dbReference type="Proteomes" id="UP000603453">
    <property type="component" value="Unassembled WGS sequence"/>
</dbReference>
<evidence type="ECO:0000313" key="5">
    <source>
        <dbReference type="Proteomes" id="UP000603453"/>
    </source>
</evidence>
<dbReference type="SUPFAM" id="SSF89550">
    <property type="entry name" value="PHP domain-like"/>
    <property type="match status" value="1"/>
</dbReference>
<accession>A0A8H7V1A2</accession>
<evidence type="ECO:0000256" key="3">
    <source>
        <dbReference type="ARBA" id="ARBA00022694"/>
    </source>
</evidence>
<dbReference type="GO" id="GO:0008033">
    <property type="term" value="P:tRNA processing"/>
    <property type="evidence" value="ECO:0007669"/>
    <property type="project" value="UniProtKB-KW"/>
</dbReference>
<comment type="caution">
    <text evidence="4">The sequence shown here is derived from an EMBL/GenBank/DDBJ whole genome shotgun (WGS) entry which is preliminary data.</text>
</comment>
<dbReference type="EMBL" id="JAEPRD010000068">
    <property type="protein sequence ID" value="KAG2201772.1"/>
    <property type="molecule type" value="Genomic_DNA"/>
</dbReference>
<gene>
    <name evidence="4" type="ORF">INT47_002032</name>
</gene>
<dbReference type="Pfam" id="PF01876">
    <property type="entry name" value="RNase_P_p30"/>
    <property type="match status" value="1"/>
</dbReference>
<dbReference type="InterPro" id="IPR016195">
    <property type="entry name" value="Pol/histidinol_Pase-like"/>
</dbReference>
<keyword evidence="5" id="KW-1185">Reference proteome</keyword>
<keyword evidence="3" id="KW-0819">tRNA processing</keyword>
<evidence type="ECO:0000313" key="4">
    <source>
        <dbReference type="EMBL" id="KAG2201772.1"/>
    </source>
</evidence>
<reference evidence="4" key="1">
    <citation type="submission" date="2020-12" db="EMBL/GenBank/DDBJ databases">
        <title>Metabolic potential, ecology and presence of endohyphal bacteria is reflected in genomic diversity of Mucoromycotina.</title>
        <authorList>
            <person name="Muszewska A."/>
            <person name="Okrasinska A."/>
            <person name="Steczkiewicz K."/>
            <person name="Drgas O."/>
            <person name="Orlowska M."/>
            <person name="Perlinska-Lenart U."/>
            <person name="Aleksandrzak-Piekarczyk T."/>
            <person name="Szatraj K."/>
            <person name="Zielenkiewicz U."/>
            <person name="Pilsyk S."/>
            <person name="Malc E."/>
            <person name="Mieczkowski P."/>
            <person name="Kruszewska J.S."/>
            <person name="Biernat P."/>
            <person name="Pawlowska J."/>
        </authorList>
    </citation>
    <scope>NUCLEOTIDE SEQUENCE</scope>
    <source>
        <strain evidence="4">WA0000017839</strain>
    </source>
</reference>
<dbReference type="GO" id="GO:0005655">
    <property type="term" value="C:nucleolar ribonuclease P complex"/>
    <property type="evidence" value="ECO:0007669"/>
    <property type="project" value="TreeGrafter"/>
</dbReference>
<comment type="similarity">
    <text evidence="2">Belongs to the eukaryotic/archaeal RNase P protein component 3 family.</text>
</comment>